<dbReference type="SMART" id="SM00567">
    <property type="entry name" value="EZ_HEAT"/>
    <property type="match status" value="4"/>
</dbReference>
<dbReference type="InterPro" id="IPR011989">
    <property type="entry name" value="ARM-like"/>
</dbReference>
<dbReference type="Pfam" id="PF03130">
    <property type="entry name" value="HEAT_PBS"/>
    <property type="match status" value="1"/>
</dbReference>
<sequence length="185" mass="19555">MPVAEMKSRKNEPERGYYIKGRFVVPVVEKQTENPEIATLMVALQKGSTYGSLQAAEKLGRIGAPAVGPLVQALVDDATTARWRIAIALASVGTAATEALIGVVNAGKDQAVNPAIWALGRIGDERAVEPLVAAMKCGRTESCRGLAAAALIKLGHPAGVAAVEEALPEADETVREFVFEEVHRN</sequence>
<dbReference type="PANTHER" id="PTHR12697">
    <property type="entry name" value="PBS LYASE HEAT-LIKE PROTEIN"/>
    <property type="match status" value="1"/>
</dbReference>
<dbReference type="EMBL" id="CM001555">
    <property type="protein sequence ID" value="EJG08183.1"/>
    <property type="molecule type" value="Genomic_DNA"/>
</dbReference>
<accession>J1ASY2</accession>
<dbReference type="GO" id="GO:0016829">
    <property type="term" value="F:lyase activity"/>
    <property type="evidence" value="ECO:0007669"/>
    <property type="project" value="UniProtKB-KW"/>
</dbReference>
<proteinExistence type="predicted"/>
<organism evidence="1 2">
    <name type="scientific">Methanofollis liminatans DSM 4140</name>
    <dbReference type="NCBI Taxonomy" id="28892"/>
    <lineage>
        <taxon>Archaea</taxon>
        <taxon>Methanobacteriati</taxon>
        <taxon>Methanobacteriota</taxon>
        <taxon>Stenosarchaea group</taxon>
        <taxon>Methanomicrobia</taxon>
        <taxon>Methanomicrobiales</taxon>
        <taxon>Methanomicrobiaceae</taxon>
        <taxon>Methanofollis</taxon>
    </lineage>
</organism>
<keyword evidence="2" id="KW-1185">Reference proteome</keyword>
<dbReference type="InterPro" id="IPR016024">
    <property type="entry name" value="ARM-type_fold"/>
</dbReference>
<keyword evidence="1" id="KW-0456">Lyase</keyword>
<dbReference type="STRING" id="28892.Metli_2242"/>
<dbReference type="PATRIC" id="fig|28892.9.peg.2421"/>
<dbReference type="Gene3D" id="1.25.10.10">
    <property type="entry name" value="Leucine-rich Repeat Variant"/>
    <property type="match status" value="1"/>
</dbReference>
<dbReference type="HOGENOM" id="CLU_134826_0_0_2"/>
<dbReference type="RefSeq" id="WP_004040480.1">
    <property type="nucleotide sequence ID" value="NZ_CM001555.1"/>
</dbReference>
<evidence type="ECO:0000313" key="1">
    <source>
        <dbReference type="EMBL" id="EJG08183.1"/>
    </source>
</evidence>
<dbReference type="GO" id="GO:0016491">
    <property type="term" value="F:oxidoreductase activity"/>
    <property type="evidence" value="ECO:0007669"/>
    <property type="project" value="TreeGrafter"/>
</dbReference>
<dbReference type="PANTHER" id="PTHR12697:SF5">
    <property type="entry name" value="DEOXYHYPUSINE HYDROXYLASE"/>
    <property type="match status" value="1"/>
</dbReference>
<dbReference type="InterPro" id="IPR004155">
    <property type="entry name" value="PBS_lyase_HEAT"/>
</dbReference>
<name>J1ASY2_9EURY</name>
<reference evidence="1 2" key="1">
    <citation type="submission" date="2011-08" db="EMBL/GenBank/DDBJ databases">
        <title>The complete genome of Methanofollis liminatans DSM 4140.</title>
        <authorList>
            <consortium name="US DOE Joint Genome Institute (JGI-PGF)"/>
            <person name="Lucas S."/>
            <person name="Han J."/>
            <person name="Lapidus A."/>
            <person name="Bruce D."/>
            <person name="Goodwin L."/>
            <person name="Pitluck S."/>
            <person name="Peters L."/>
            <person name="Kyrpides N."/>
            <person name="Mavromatis K."/>
            <person name="Ivanova N."/>
            <person name="Mikhailova N."/>
            <person name="Lu M."/>
            <person name="Detter J.C."/>
            <person name="Tapia R."/>
            <person name="Han C."/>
            <person name="Land M."/>
            <person name="Hauser L."/>
            <person name="Markowitz V."/>
            <person name="Cheng J.-F."/>
            <person name="Hugenholtz P."/>
            <person name="Woyke T."/>
            <person name="Wu D."/>
            <person name="Spring S."/>
            <person name="Schuler E."/>
            <person name="Brambilla E."/>
            <person name="Klenk H.-P."/>
            <person name="Eisen J.A."/>
        </authorList>
    </citation>
    <scope>NUCLEOTIDE SEQUENCE [LARGE SCALE GENOMIC DNA]</scope>
    <source>
        <strain evidence="1 2">DSM 4140</strain>
    </source>
</reference>
<gene>
    <name evidence="1" type="ORF">Metli_2242</name>
</gene>
<protein>
    <submittedName>
        <fullName evidence="1">PBS lyase HEAT domain protein repeat-containing protein</fullName>
    </submittedName>
</protein>
<dbReference type="Proteomes" id="UP000005095">
    <property type="component" value="Chromosome"/>
</dbReference>
<dbReference type="SUPFAM" id="SSF48371">
    <property type="entry name" value="ARM repeat"/>
    <property type="match status" value="1"/>
</dbReference>
<dbReference type="AlphaFoldDB" id="J1ASY2"/>
<evidence type="ECO:0000313" key="2">
    <source>
        <dbReference type="Proteomes" id="UP000005095"/>
    </source>
</evidence>